<evidence type="ECO:0000313" key="1">
    <source>
        <dbReference type="EMBL" id="CAA6798343.1"/>
    </source>
</evidence>
<protein>
    <submittedName>
        <fullName evidence="1">Uncharacterized protein</fullName>
    </submittedName>
</protein>
<dbReference type="AlphaFoldDB" id="A0A6S6S0B4"/>
<sequence length="118" mass="14022">MFKKRIKTEKEPCFIAALLSERVWETATKTYEGKEFKIELSNLVFCVWLFDEKKLQKQFLYSKQKISKIAQTLQIKDAVTVEKNNRDLANYINESLHQYLQLELPKKKSFLTQLQNTT</sequence>
<reference evidence="1" key="1">
    <citation type="submission" date="2020-01" db="EMBL/GenBank/DDBJ databases">
        <authorList>
            <person name="Meier V. D."/>
            <person name="Meier V D."/>
        </authorList>
    </citation>
    <scope>NUCLEOTIDE SEQUENCE</scope>
    <source>
        <strain evidence="1">HLG_WM_MAG_06</strain>
    </source>
</reference>
<name>A0A6S6S0B4_9BACT</name>
<dbReference type="EMBL" id="CACVAP010000001">
    <property type="protein sequence ID" value="CAA6798343.1"/>
    <property type="molecule type" value="Genomic_DNA"/>
</dbReference>
<accession>A0A6S6S0B4</accession>
<proteinExistence type="predicted"/>
<gene>
    <name evidence="1" type="ORF">HELGO_WM27627</name>
</gene>
<organism evidence="1">
    <name type="scientific">uncultured Sulfurovum sp</name>
    <dbReference type="NCBI Taxonomy" id="269237"/>
    <lineage>
        <taxon>Bacteria</taxon>
        <taxon>Pseudomonadati</taxon>
        <taxon>Campylobacterota</taxon>
        <taxon>Epsilonproteobacteria</taxon>
        <taxon>Campylobacterales</taxon>
        <taxon>Sulfurovaceae</taxon>
        <taxon>Sulfurovum</taxon>
        <taxon>environmental samples</taxon>
    </lineage>
</organism>